<dbReference type="AlphaFoldDB" id="A0A0A2M7E4"/>
<gene>
    <name evidence="1" type="ORF">Q765_06960</name>
</gene>
<dbReference type="Proteomes" id="UP000030152">
    <property type="component" value="Unassembled WGS sequence"/>
</dbReference>
<dbReference type="EMBL" id="JRLX01000005">
    <property type="protein sequence ID" value="KGO87398.1"/>
    <property type="molecule type" value="Genomic_DNA"/>
</dbReference>
<evidence type="ECO:0000313" key="1">
    <source>
        <dbReference type="EMBL" id="KGO87398.1"/>
    </source>
</evidence>
<sequence>MCVLFAIVIIGCESSKKAVTDKPVAESKFNDVPLTGTSLDAMEPSARAYVPNTESKINVDALRSTGKEGRNQKIHISRDTIVFPADTLKKFKN</sequence>
<keyword evidence="2" id="KW-1185">Reference proteome</keyword>
<name>A0A0A2M7E4_9FLAO</name>
<dbReference type="STRING" id="1121895.GCA_000378485_02318"/>
<accession>A0A0A2M7E4</accession>
<reference evidence="1 2" key="1">
    <citation type="submission" date="2013-09" db="EMBL/GenBank/DDBJ databases">
        <authorList>
            <person name="Zeng Z."/>
            <person name="Chen C."/>
        </authorList>
    </citation>
    <scope>NUCLEOTIDE SEQUENCE [LARGE SCALE GENOMIC DNA]</scope>
    <source>
        <strain evidence="1 2">WB 3.3-2</strain>
    </source>
</reference>
<evidence type="ECO:0000313" key="2">
    <source>
        <dbReference type="Proteomes" id="UP000030152"/>
    </source>
</evidence>
<organism evidence="1 2">
    <name type="scientific">Flavobacterium rivuli WB 3.3-2 = DSM 21788</name>
    <dbReference type="NCBI Taxonomy" id="1121895"/>
    <lineage>
        <taxon>Bacteria</taxon>
        <taxon>Pseudomonadati</taxon>
        <taxon>Bacteroidota</taxon>
        <taxon>Flavobacteriia</taxon>
        <taxon>Flavobacteriales</taxon>
        <taxon>Flavobacteriaceae</taxon>
        <taxon>Flavobacterium</taxon>
    </lineage>
</organism>
<comment type="caution">
    <text evidence="1">The sequence shown here is derived from an EMBL/GenBank/DDBJ whole genome shotgun (WGS) entry which is preliminary data.</text>
</comment>
<proteinExistence type="predicted"/>
<protein>
    <submittedName>
        <fullName evidence="1">Uncharacterized protein</fullName>
    </submittedName>
</protein>